<gene>
    <name evidence="1" type="ORF">GALMADRAFT_74428</name>
</gene>
<proteinExistence type="predicted"/>
<dbReference type="AlphaFoldDB" id="A0A067SQ02"/>
<protein>
    <submittedName>
        <fullName evidence="1">Uncharacterized protein</fullName>
    </submittedName>
</protein>
<dbReference type="EMBL" id="KL142390">
    <property type="protein sequence ID" value="KDR72127.1"/>
    <property type="molecule type" value="Genomic_DNA"/>
</dbReference>
<dbReference type="STRING" id="685588.A0A067SQ02"/>
<accession>A0A067SQ02</accession>
<dbReference type="OrthoDB" id="6513042at2759"/>
<reference evidence="2" key="1">
    <citation type="journal article" date="2014" name="Proc. Natl. Acad. Sci. U.S.A.">
        <title>Extensive sampling of basidiomycete genomes demonstrates inadequacy of the white-rot/brown-rot paradigm for wood decay fungi.</title>
        <authorList>
            <person name="Riley R."/>
            <person name="Salamov A.A."/>
            <person name="Brown D.W."/>
            <person name="Nagy L.G."/>
            <person name="Floudas D."/>
            <person name="Held B.W."/>
            <person name="Levasseur A."/>
            <person name="Lombard V."/>
            <person name="Morin E."/>
            <person name="Otillar R."/>
            <person name="Lindquist E.A."/>
            <person name="Sun H."/>
            <person name="LaButti K.M."/>
            <person name="Schmutz J."/>
            <person name="Jabbour D."/>
            <person name="Luo H."/>
            <person name="Baker S.E."/>
            <person name="Pisabarro A.G."/>
            <person name="Walton J.D."/>
            <person name="Blanchette R.A."/>
            <person name="Henrissat B."/>
            <person name="Martin F."/>
            <person name="Cullen D."/>
            <person name="Hibbett D.S."/>
            <person name="Grigoriev I.V."/>
        </authorList>
    </citation>
    <scope>NUCLEOTIDE SEQUENCE [LARGE SCALE GENOMIC DNA]</scope>
    <source>
        <strain evidence="2">CBS 339.88</strain>
    </source>
</reference>
<sequence length="976" mass="110721">MTDKRRLTATNLAAFQHFGCDLYLHNTYHGVPEATHNPHVVARLDTAQLLFKRGMDWEITLFTWLEKAGLLLRMPSAPLDSELFIEGILADDRLHFFIAGITFWPPQSELDRRFSDNDVNPIHFGLAKPDLIEIQRKDNKIFWRVIDAKASKQAKALHYIQIYFYAICLHYLLKRSPCQPSKSVAVWLPPQGEGTRCLPSLSDIKDISIATLASVLDKVIFREIPLAIGLPIERVNWHYGPSCRGCPYEGDCKIRTQEQGELGCIPNLAKDDVRILKTFAHLIKDNNLHSTSTTTTGPITDIEELSTLLKLPRVLQQTSELSPTIVEIVQQLLGYPRVGVLGTNEFTSSSAVVEAAKGRRVELIPRINYTCPFREDVAITISVIHDISSTRSSGAYFCTSVHSKTVGLLRQPVIFSEGKDFVANFAGLIRRFQDNIPHRSFQVYTWSTNEKSLLEKTLINTVSNRDDIQDTGLCIGTLLEGTALLSTDFQPLLFPEIFLQIITKEGKSKAYYVEFLSRLGISTDGDTDALRARLQFAIRRLQKENGYTKYRNAWEPPVIIPLKEVVERQLAFPIPGYWDLPSCSSMLLSSTLTCPSDDEILVNYKTPSTRKTCQEQLQHRNNIIYSVLNCLRALAVTKNGKSLLVNEAPPLSTKPTLICKEAAIRKLFFMQEMEVLSKLHELQKSRMNKYNAYPNIRYLGTVQGLINIEHAFVLLSDVFDIAPNDVFYNFLLVRLSRKDTPMEIPPEILFDDVTFAGLVVPLNGYGMSKWEEQHPRVKRAISFARICHLETNGDGYTTLRLCLSGAAELVEGETYRLTPRLVDFNTRKTLSSLLDIDISWTTSLSDFGSPHRQVPFLQLVHDVESFGNAAAFKEYTQIGSNLQKIYEVPKYLKNDQAADLTLKTSQYNAAQHIFANRLSIVWGPPGIESRLSNFWLLTNFQMRTKGRGRPTRSVCLFYVYWRLIIIIRAFDEALYS</sequence>
<keyword evidence="2" id="KW-1185">Reference proteome</keyword>
<evidence type="ECO:0000313" key="1">
    <source>
        <dbReference type="EMBL" id="KDR72127.1"/>
    </source>
</evidence>
<dbReference type="HOGENOM" id="CLU_004861_1_0_1"/>
<name>A0A067SQ02_GALM3</name>
<organism evidence="1 2">
    <name type="scientific">Galerina marginata (strain CBS 339.88)</name>
    <dbReference type="NCBI Taxonomy" id="685588"/>
    <lineage>
        <taxon>Eukaryota</taxon>
        <taxon>Fungi</taxon>
        <taxon>Dikarya</taxon>
        <taxon>Basidiomycota</taxon>
        <taxon>Agaricomycotina</taxon>
        <taxon>Agaricomycetes</taxon>
        <taxon>Agaricomycetidae</taxon>
        <taxon>Agaricales</taxon>
        <taxon>Agaricineae</taxon>
        <taxon>Strophariaceae</taxon>
        <taxon>Galerina</taxon>
    </lineage>
</organism>
<evidence type="ECO:0000313" key="2">
    <source>
        <dbReference type="Proteomes" id="UP000027222"/>
    </source>
</evidence>
<dbReference type="Proteomes" id="UP000027222">
    <property type="component" value="Unassembled WGS sequence"/>
</dbReference>